<dbReference type="Gene3D" id="1.25.10.10">
    <property type="entry name" value="Leucine-rich Repeat Variant"/>
    <property type="match status" value="1"/>
</dbReference>
<dbReference type="EMBL" id="KD017402">
    <property type="protein sequence ID" value="EMS67560.1"/>
    <property type="molecule type" value="Genomic_DNA"/>
</dbReference>
<feature type="compositionally biased region" description="Polar residues" evidence="5">
    <location>
        <begin position="400"/>
        <end position="410"/>
    </location>
</feature>
<dbReference type="Pfam" id="PF13646">
    <property type="entry name" value="HEAT_2"/>
    <property type="match status" value="1"/>
</dbReference>
<feature type="domain" description="26S proteasome non-ATPase regulatory subunit 1/RPN2 N-terminal" evidence="7">
    <location>
        <begin position="180"/>
        <end position="390"/>
    </location>
</feature>
<feature type="region of interest" description="Disordered" evidence="5">
    <location>
        <begin position="1111"/>
        <end position="1138"/>
    </location>
</feature>
<dbReference type="InterPro" id="IPR016642">
    <property type="entry name" value="26S_Psome_Rpn2"/>
</dbReference>
<evidence type="ECO:0000256" key="3">
    <source>
        <dbReference type="ARBA" id="ARBA00022942"/>
    </source>
</evidence>
<dbReference type="Pfam" id="PF18004">
    <property type="entry name" value="RPN2_C"/>
    <property type="match status" value="1"/>
</dbReference>
<dbReference type="PANTHER" id="PTHR10943">
    <property type="entry name" value="26S PROTEASOME NON-ATPASE REGULATORY SUBUNIT"/>
    <property type="match status" value="1"/>
</dbReference>
<feature type="domain" description="26S proteasome regulatory subunit RPN2 C-terminal" evidence="6">
    <location>
        <begin position="935"/>
        <end position="1104"/>
    </location>
</feature>
<evidence type="ECO:0000259" key="7">
    <source>
        <dbReference type="Pfam" id="PF21505"/>
    </source>
</evidence>
<evidence type="ECO:0000256" key="4">
    <source>
        <dbReference type="PIRNR" id="PIRNR015947"/>
    </source>
</evidence>
<protein>
    <recommendedName>
        <fullName evidence="4">26S proteasome non-ATPase regulatory subunit 1 homolog</fullName>
    </recommendedName>
</protein>
<name>M8AR16_TRIUA</name>
<dbReference type="InterPro" id="IPR040623">
    <property type="entry name" value="RPN2_C"/>
</dbReference>
<dbReference type="GO" id="GO:0005634">
    <property type="term" value="C:nucleus"/>
    <property type="evidence" value="ECO:0007669"/>
    <property type="project" value="TreeGrafter"/>
</dbReference>
<feature type="compositionally biased region" description="Pro residues" evidence="5">
    <location>
        <begin position="1129"/>
        <end position="1138"/>
    </location>
</feature>
<proteinExistence type="inferred from homology"/>
<reference evidence="8" key="1">
    <citation type="journal article" date="2013" name="Nature">
        <title>Draft genome of the wheat A-genome progenitor Triticum urartu.</title>
        <authorList>
            <person name="Ling H.Q."/>
            <person name="Zhao S."/>
            <person name="Liu D."/>
            <person name="Wang J."/>
            <person name="Sun H."/>
            <person name="Zhang C."/>
            <person name="Fan H."/>
            <person name="Li D."/>
            <person name="Dong L."/>
            <person name="Tao Y."/>
            <person name="Gao C."/>
            <person name="Wu H."/>
            <person name="Li Y."/>
            <person name="Cui Y."/>
            <person name="Guo X."/>
            <person name="Zheng S."/>
            <person name="Wang B."/>
            <person name="Yu K."/>
            <person name="Liang Q."/>
            <person name="Yang W."/>
            <person name="Lou X."/>
            <person name="Chen J."/>
            <person name="Feng M."/>
            <person name="Jian J."/>
            <person name="Zhang X."/>
            <person name="Luo G."/>
            <person name="Jiang Y."/>
            <person name="Liu J."/>
            <person name="Wang Z."/>
            <person name="Sha Y."/>
            <person name="Zhang B."/>
            <person name="Wu H."/>
            <person name="Tang D."/>
            <person name="Shen Q."/>
            <person name="Xue P."/>
            <person name="Zou S."/>
            <person name="Wang X."/>
            <person name="Liu X."/>
            <person name="Wang F."/>
            <person name="Yang Y."/>
            <person name="An X."/>
            <person name="Dong Z."/>
            <person name="Zhang K."/>
            <person name="Zhang X."/>
            <person name="Luo M.C."/>
            <person name="Dvorak J."/>
            <person name="Tong Y."/>
            <person name="Wang J."/>
            <person name="Yang H."/>
            <person name="Li Z."/>
            <person name="Wang D."/>
            <person name="Zhang A."/>
            <person name="Wang J."/>
        </authorList>
    </citation>
    <scope>NUCLEOTIDE SEQUENCE</scope>
</reference>
<evidence type="ECO:0000256" key="5">
    <source>
        <dbReference type="SAM" id="MobiDB-lite"/>
    </source>
</evidence>
<feature type="region of interest" description="Disordered" evidence="5">
    <location>
        <begin position="390"/>
        <end position="433"/>
    </location>
</feature>
<dbReference type="Pfam" id="PF01851">
    <property type="entry name" value="PC_rep"/>
    <property type="match status" value="1"/>
</dbReference>
<comment type="subunit">
    <text evidence="4">Component of the 19S regulatory particle (RP/PA700) base subcomplex of the 26S proteasome. The 26S proteasome is composed of a core protease (CP), known as the 20S proteasome, capped at one or both ends by the 19S regulatory particle (RP/PA700).</text>
</comment>
<dbReference type="InterPro" id="IPR011989">
    <property type="entry name" value="ARM-like"/>
</dbReference>
<dbReference type="AlphaFoldDB" id="M8AR16"/>
<dbReference type="Pfam" id="PF21505">
    <property type="entry name" value="RPN2_N"/>
    <property type="match status" value="1"/>
</dbReference>
<keyword evidence="2" id="KW-0677">Repeat</keyword>
<dbReference type="GO" id="GO:0030234">
    <property type="term" value="F:enzyme regulator activity"/>
    <property type="evidence" value="ECO:0007669"/>
    <property type="project" value="UniProtKB-UniRule"/>
</dbReference>
<dbReference type="GO" id="GO:0043161">
    <property type="term" value="P:proteasome-mediated ubiquitin-dependent protein catabolic process"/>
    <property type="evidence" value="ECO:0007669"/>
    <property type="project" value="TreeGrafter"/>
</dbReference>
<accession>M8AR16</accession>
<dbReference type="InterPro" id="IPR048570">
    <property type="entry name" value="PSMD1_RPN2_N"/>
</dbReference>
<dbReference type="PIRSF" id="PIRSF015947">
    <property type="entry name" value="26S_Psome_Rpn2"/>
    <property type="match status" value="1"/>
</dbReference>
<keyword evidence="3 4" id="KW-0647">Proteasome</keyword>
<dbReference type="GO" id="GO:0008540">
    <property type="term" value="C:proteasome regulatory particle, base subcomplex"/>
    <property type="evidence" value="ECO:0007669"/>
    <property type="project" value="UniProtKB-UniRule"/>
</dbReference>
<dbReference type="FunFam" id="1.25.10.10:FF:000017">
    <property type="entry name" value="26S proteasome non-ATPase regulatory subunit 1"/>
    <property type="match status" value="1"/>
</dbReference>
<comment type="similarity">
    <text evidence="1 4">Belongs to the proteasome subunit S1 family.</text>
</comment>
<evidence type="ECO:0000313" key="8">
    <source>
        <dbReference type="EMBL" id="EMS67560.1"/>
    </source>
</evidence>
<dbReference type="InterPro" id="IPR016024">
    <property type="entry name" value="ARM-type_fold"/>
</dbReference>
<dbReference type="OMA" id="GANENWL"/>
<dbReference type="InterPro" id="IPR002015">
    <property type="entry name" value="Proteasome/cyclosome_rpt"/>
</dbReference>
<dbReference type="eggNOG" id="KOG2062">
    <property type="taxonomic scope" value="Eukaryota"/>
</dbReference>
<dbReference type="SUPFAM" id="SSF48371">
    <property type="entry name" value="ARM repeat"/>
    <property type="match status" value="1"/>
</dbReference>
<feature type="compositionally biased region" description="Basic and acidic residues" evidence="5">
    <location>
        <begin position="1007"/>
        <end position="1022"/>
    </location>
</feature>
<evidence type="ECO:0000256" key="1">
    <source>
        <dbReference type="ARBA" id="ARBA00006308"/>
    </source>
</evidence>
<gene>
    <name evidence="8" type="ORF">TRIUR3_16418</name>
</gene>
<sequence>MGLEALFNLTMTEEMIFVRSRNEEPVFGPYVDGNVLFDQGANENWLFCLAANEVDKHIQARDLLRSACAPIKQTVLAQESVVGWPNKPVVTTPMGLSSQSIVICGSGSSNGNVKGKEMHRVMEEKDEDRLAGDIDSGNFEEDEEVDLKALFGLTLTEEMIFARSRNKEPIFGPCLDESVVFTQVFYYLCELNDALSYALGAGPLFDVSEDSDYAQALLAKALDEYASFKTRASKAMEEEENVDPRLETIVERMLERCILDGKYQQAMGMAVECRRLDKLEGAIARCANIHGALSYCINLSHQYVSHREYRSEVLRCLVKIYQTLPHPDYLSICQCLMVLGEPETVADILDTLLSGSQDDALIAYQIAFDLVENENQAFLLNVGNRLDSQTPGQPALPVDQTVNAGATSTEPAGDVQMGDGTTTSNRNAHPVDPNEAAHADRLAKLKAILSGEKSIQLTLQFLYSHNRSDLLILKTIKQAVETSGNVFHSATICSNAIMHAGTTVDTFLRENLEWLSKATNWAKFSATAGLGVIHRGHLQQGRALMAPYLPQNGAVGGGSPYSEGGALYALGLIHANHGEGIKQFLRESLRNTSAEVTFCSLSFSRNANYVVTFLNQNRIIQVIQHGACLGLGLASLGTADEEVFEDIKNVLYTDSAVAGEAAGIGMGLLMVGTASEKAGEMLAYAHDTQHEKIIRGLALGIALTMYGREEEADTLIEQMTRDQDPILRYGGMYALALAYRGTANNKAIHQLLHFAVSDVSDDVRRTAVMGLGFVLYNEPEQTPRIVSLLSESYNPHVRYGAALAVGISCAGTGLSDAISLLEPLTSDVVDFVRQGALIAMAMVMIQTNESFDSRVGTFRRQLEKIILDKHEDTMSKMGAILASGILDAGGRNVTIKLRSRNKHDKLTAVIGLAVFTQFWHWYPLLYFISLAFSPTAIIGLNSNLEVPKFEFMSHAKPSLFEYPKPTTEQTTTSAVELPTAILSTYAKAKSRAKKDAESKAAANQEKTAAEAESKANQEKTTEDASGSTSGKAADAMQVDSTAEKKAAEPEPAFQILSNPARVVPMQEKFIKFIEGSRYVPVRPAPCGGFLLLQDTQPGEAGELVVLTDAPATGQPVSGASAMAVDDEPQPPQPFEYLS</sequence>
<dbReference type="GO" id="GO:0034515">
    <property type="term" value="C:proteasome storage granule"/>
    <property type="evidence" value="ECO:0007669"/>
    <property type="project" value="TreeGrafter"/>
</dbReference>
<evidence type="ECO:0000256" key="2">
    <source>
        <dbReference type="ARBA" id="ARBA00022737"/>
    </source>
</evidence>
<dbReference type="STRING" id="4572.M8AR16"/>
<evidence type="ECO:0000259" key="6">
    <source>
        <dbReference type="Pfam" id="PF18004"/>
    </source>
</evidence>
<dbReference type="GO" id="GO:0042176">
    <property type="term" value="P:regulation of protein catabolic process"/>
    <property type="evidence" value="ECO:0007669"/>
    <property type="project" value="UniProtKB-UniRule"/>
</dbReference>
<organism evidence="8">
    <name type="scientific">Triticum urartu</name>
    <name type="common">Red wild einkorn</name>
    <name type="synonym">Crithodium urartu</name>
    <dbReference type="NCBI Taxonomy" id="4572"/>
    <lineage>
        <taxon>Eukaryota</taxon>
        <taxon>Viridiplantae</taxon>
        <taxon>Streptophyta</taxon>
        <taxon>Embryophyta</taxon>
        <taxon>Tracheophyta</taxon>
        <taxon>Spermatophyta</taxon>
        <taxon>Magnoliopsida</taxon>
        <taxon>Liliopsida</taxon>
        <taxon>Poales</taxon>
        <taxon>Poaceae</taxon>
        <taxon>BOP clade</taxon>
        <taxon>Pooideae</taxon>
        <taxon>Triticodae</taxon>
        <taxon>Triticeae</taxon>
        <taxon>Triticinae</taxon>
        <taxon>Triticum</taxon>
    </lineage>
</organism>
<feature type="region of interest" description="Disordered" evidence="5">
    <location>
        <begin position="996"/>
        <end position="1052"/>
    </location>
</feature>
<comment type="function">
    <text evidence="4">Acts as a regulatory subunit of the 26S proteasome which is involved in the ATP-dependent degradation of ubiquitinated proteins.</text>
</comment>
<dbReference type="PANTHER" id="PTHR10943:SF25">
    <property type="entry name" value="26S PROTEASOME NON-ATPASE REGULATORY SUBUNIT 1 HOMOLOG"/>
    <property type="match status" value="1"/>
</dbReference>